<comment type="subcellular location">
    <subcellularLocation>
        <location evidence="1">Cell membrane</location>
        <topology evidence="1">Multi-pass membrane protein</topology>
    </subcellularLocation>
</comment>
<dbReference type="PANTHER" id="PTHR40074:SF2">
    <property type="entry name" value="O-ACETYLTRANSFERASE WECH"/>
    <property type="match status" value="1"/>
</dbReference>
<reference evidence="9 10" key="1">
    <citation type="submission" date="2016-07" db="EMBL/GenBank/DDBJ databases">
        <title>Genome sequencing of Vibrio scophthalmi strain VS-05, an isolated from Paralichthys olivaceus.</title>
        <authorList>
            <person name="Han H.-J."/>
        </authorList>
    </citation>
    <scope>NUCLEOTIDE SEQUENCE [LARGE SCALE GENOMIC DNA]</scope>
    <source>
        <strain evidence="9 10">VS-05</strain>
    </source>
</reference>
<dbReference type="Proteomes" id="UP000092528">
    <property type="component" value="Chromosome 2"/>
</dbReference>
<dbReference type="PANTHER" id="PTHR40074">
    <property type="entry name" value="O-ACETYLTRANSFERASE WECH"/>
    <property type="match status" value="1"/>
</dbReference>
<accession>A0A1C7FIJ1</accession>
<feature type="transmembrane region" description="Helical" evidence="7">
    <location>
        <begin position="39"/>
        <end position="62"/>
    </location>
</feature>
<comment type="similarity">
    <text evidence="2">Belongs to the acyltransferase 3 family.</text>
</comment>
<protein>
    <recommendedName>
        <fullName evidence="8">Acyltransferase 3 domain-containing protein</fullName>
    </recommendedName>
</protein>
<gene>
    <name evidence="9" type="ORF">VSVS05_04108</name>
</gene>
<feature type="transmembrane region" description="Helical" evidence="7">
    <location>
        <begin position="312"/>
        <end position="330"/>
    </location>
</feature>
<feature type="transmembrane region" description="Helical" evidence="7">
    <location>
        <begin position="183"/>
        <end position="206"/>
    </location>
</feature>
<keyword evidence="4 7" id="KW-0812">Transmembrane</keyword>
<proteinExistence type="inferred from homology"/>
<evidence type="ECO:0000256" key="3">
    <source>
        <dbReference type="ARBA" id="ARBA00022475"/>
    </source>
</evidence>
<dbReference type="RefSeq" id="WP_065546700.1">
    <property type="nucleotide sequence ID" value="NZ_CP016415.1"/>
</dbReference>
<evidence type="ECO:0000256" key="6">
    <source>
        <dbReference type="ARBA" id="ARBA00023136"/>
    </source>
</evidence>
<evidence type="ECO:0000313" key="10">
    <source>
        <dbReference type="Proteomes" id="UP000092528"/>
    </source>
</evidence>
<dbReference type="GO" id="GO:0009246">
    <property type="term" value="P:enterobacterial common antigen biosynthetic process"/>
    <property type="evidence" value="ECO:0007669"/>
    <property type="project" value="TreeGrafter"/>
</dbReference>
<dbReference type="EMBL" id="CP016415">
    <property type="protein sequence ID" value="ANU39144.1"/>
    <property type="molecule type" value="Genomic_DNA"/>
</dbReference>
<feature type="transmembrane region" description="Helical" evidence="7">
    <location>
        <begin position="159"/>
        <end position="177"/>
    </location>
</feature>
<evidence type="ECO:0000256" key="5">
    <source>
        <dbReference type="ARBA" id="ARBA00022989"/>
    </source>
</evidence>
<feature type="transmembrane region" description="Helical" evidence="7">
    <location>
        <begin position="248"/>
        <end position="265"/>
    </location>
</feature>
<dbReference type="AlphaFoldDB" id="A0A1C7FIJ1"/>
<evidence type="ECO:0000259" key="8">
    <source>
        <dbReference type="Pfam" id="PF01757"/>
    </source>
</evidence>
<feature type="transmembrane region" description="Helical" evidence="7">
    <location>
        <begin position="286"/>
        <end position="306"/>
    </location>
</feature>
<feature type="domain" description="Acyltransferase 3" evidence="8">
    <location>
        <begin position="7"/>
        <end position="325"/>
    </location>
</feature>
<dbReference type="PATRIC" id="fig|45658.7.peg.4084"/>
<keyword evidence="6 7" id="KW-0472">Membrane</keyword>
<feature type="transmembrane region" description="Helical" evidence="7">
    <location>
        <begin position="218"/>
        <end position="236"/>
    </location>
</feature>
<evidence type="ECO:0000256" key="7">
    <source>
        <dbReference type="SAM" id="Phobius"/>
    </source>
</evidence>
<feature type="transmembrane region" description="Helical" evidence="7">
    <location>
        <begin position="12"/>
        <end position="33"/>
    </location>
</feature>
<keyword evidence="5 7" id="KW-1133">Transmembrane helix</keyword>
<dbReference type="STRING" id="45658.VSVS12_03083"/>
<keyword evidence="3" id="KW-1003">Cell membrane</keyword>
<evidence type="ECO:0000256" key="2">
    <source>
        <dbReference type="ARBA" id="ARBA00007400"/>
    </source>
</evidence>
<dbReference type="InterPro" id="IPR002656">
    <property type="entry name" value="Acyl_transf_3_dom"/>
</dbReference>
<dbReference type="GeneID" id="96874312"/>
<keyword evidence="10" id="KW-1185">Reference proteome</keyword>
<organism evidence="9 10">
    <name type="scientific">Vibrio scophthalmi</name>
    <dbReference type="NCBI Taxonomy" id="45658"/>
    <lineage>
        <taxon>Bacteria</taxon>
        <taxon>Pseudomonadati</taxon>
        <taxon>Pseudomonadota</taxon>
        <taxon>Gammaproteobacteria</taxon>
        <taxon>Vibrionales</taxon>
        <taxon>Vibrionaceae</taxon>
        <taxon>Vibrio</taxon>
    </lineage>
</organism>
<dbReference type="Pfam" id="PF01757">
    <property type="entry name" value="Acyl_transf_3"/>
    <property type="match status" value="1"/>
</dbReference>
<dbReference type="GO" id="GO:0005886">
    <property type="term" value="C:plasma membrane"/>
    <property type="evidence" value="ECO:0007669"/>
    <property type="project" value="UniProtKB-SubCell"/>
</dbReference>
<evidence type="ECO:0000256" key="4">
    <source>
        <dbReference type="ARBA" id="ARBA00022692"/>
    </source>
</evidence>
<evidence type="ECO:0000256" key="1">
    <source>
        <dbReference type="ARBA" id="ARBA00004651"/>
    </source>
</evidence>
<feature type="transmembrane region" description="Helical" evidence="7">
    <location>
        <begin position="82"/>
        <end position="101"/>
    </location>
</feature>
<name>A0A1C7FIJ1_9VIBR</name>
<dbReference type="GO" id="GO:0016413">
    <property type="term" value="F:O-acetyltransferase activity"/>
    <property type="evidence" value="ECO:0007669"/>
    <property type="project" value="TreeGrafter"/>
</dbReference>
<sequence length="340" mass="38373">MESKKITSIELGRLIAIFVVVAMHCQMFLSYFLYQDTPWFGYIFNQSTRFAVPLFFLISGYLIQPKLTATPIDTVKRYCAPLLRVFIVWSVICLAMPFNLYKFMTEGYIAERSGYWGFLAQSPLNTLLEGGLVHLWFIPALMIAALITALFAKADKLNWLIPFAAVLYIYGVLAGSYQNITELWTPFFTRNGPFFSTLMFAIGFVIRQKDIQVTALQAIVLALVGMAIHFAEAYWLVAYQQPFNGNDFLFGTMLWGTGIFLFLLAKPNLGNTPWVLNLSKSVLPIYVAHLPVIIFMMNVSGLLEVTGPAKDALVFSGTVVITLALVKCIERTPLSKWLFR</sequence>
<evidence type="ECO:0000313" key="9">
    <source>
        <dbReference type="EMBL" id="ANU39144.1"/>
    </source>
</evidence>
<feature type="transmembrane region" description="Helical" evidence="7">
    <location>
        <begin position="133"/>
        <end position="152"/>
    </location>
</feature>